<dbReference type="Proteomes" id="UP000324897">
    <property type="component" value="Chromosome 1"/>
</dbReference>
<organism evidence="1 2">
    <name type="scientific">Eragrostis curvula</name>
    <name type="common">weeping love grass</name>
    <dbReference type="NCBI Taxonomy" id="38414"/>
    <lineage>
        <taxon>Eukaryota</taxon>
        <taxon>Viridiplantae</taxon>
        <taxon>Streptophyta</taxon>
        <taxon>Embryophyta</taxon>
        <taxon>Tracheophyta</taxon>
        <taxon>Spermatophyta</taxon>
        <taxon>Magnoliopsida</taxon>
        <taxon>Liliopsida</taxon>
        <taxon>Poales</taxon>
        <taxon>Poaceae</taxon>
        <taxon>PACMAD clade</taxon>
        <taxon>Chloridoideae</taxon>
        <taxon>Eragrostideae</taxon>
        <taxon>Eragrostidinae</taxon>
        <taxon>Eragrostis</taxon>
    </lineage>
</organism>
<reference evidence="1 2" key="1">
    <citation type="journal article" date="2019" name="Sci. Rep.">
        <title>A high-quality genome of Eragrostis curvula grass provides insights into Poaceae evolution and supports new strategies to enhance forage quality.</title>
        <authorList>
            <person name="Carballo J."/>
            <person name="Santos B.A.C.M."/>
            <person name="Zappacosta D."/>
            <person name="Garbus I."/>
            <person name="Selva J.P."/>
            <person name="Gallo C.A."/>
            <person name="Diaz A."/>
            <person name="Albertini E."/>
            <person name="Caccamo M."/>
            <person name="Echenique V."/>
        </authorList>
    </citation>
    <scope>NUCLEOTIDE SEQUENCE [LARGE SCALE GENOMIC DNA]</scope>
    <source>
        <strain evidence="2">cv. Victoria</strain>
        <tissue evidence="1">Leaf</tissue>
    </source>
</reference>
<accession>A0A5J9V8K5</accession>
<proteinExistence type="predicted"/>
<comment type="caution">
    <text evidence="1">The sequence shown here is derived from an EMBL/GenBank/DDBJ whole genome shotgun (WGS) entry which is preliminary data.</text>
</comment>
<dbReference type="Gramene" id="TVU32582">
    <property type="protein sequence ID" value="TVU32582"/>
    <property type="gene ID" value="EJB05_24318"/>
</dbReference>
<protein>
    <submittedName>
        <fullName evidence="1">Uncharacterized protein</fullName>
    </submittedName>
</protein>
<name>A0A5J9V8K5_9POAL</name>
<evidence type="ECO:0000313" key="2">
    <source>
        <dbReference type="Proteomes" id="UP000324897"/>
    </source>
</evidence>
<evidence type="ECO:0000313" key="1">
    <source>
        <dbReference type="EMBL" id="TVU32582.1"/>
    </source>
</evidence>
<feature type="non-terminal residue" evidence="1">
    <location>
        <position position="1"/>
    </location>
</feature>
<dbReference type="OrthoDB" id="272245at2759"/>
<gene>
    <name evidence="1" type="ORF">EJB05_24318</name>
</gene>
<keyword evidence="2" id="KW-1185">Reference proteome</keyword>
<dbReference type="EMBL" id="RWGY01000011">
    <property type="protein sequence ID" value="TVU32582.1"/>
    <property type="molecule type" value="Genomic_DNA"/>
</dbReference>
<sequence>MTVNWLPLFRISLQVPDDGYAYGTKLFPCAGSNCPRTTMAELSEGEKHFIRGGIAQDIRTYGRRRLQFSALAVETGVIPQSSQVSRYDSDSSLRIFKRAVGFVKSWFGFHGVLRGFSMGF</sequence>
<dbReference type="AlphaFoldDB" id="A0A5J9V8K5"/>